<dbReference type="GO" id="GO:0042158">
    <property type="term" value="P:lipoprotein biosynthetic process"/>
    <property type="evidence" value="ECO:0007669"/>
    <property type="project" value="UniProtKB-UniRule"/>
</dbReference>
<keyword evidence="12" id="KW-0449">Lipoprotein</keyword>
<comment type="caution">
    <text evidence="9">Lacks conserved residue(s) required for the propagation of feature annotation.</text>
</comment>
<keyword evidence="8 9" id="KW-0012">Acyltransferase</keyword>
<dbReference type="GO" id="GO:0005886">
    <property type="term" value="C:plasma membrane"/>
    <property type="evidence" value="ECO:0007669"/>
    <property type="project" value="UniProtKB-SubCell"/>
</dbReference>
<feature type="transmembrane region" description="Helical" evidence="9">
    <location>
        <begin position="155"/>
        <end position="175"/>
    </location>
</feature>
<feature type="transmembrane region" description="Helical" evidence="9">
    <location>
        <begin position="80"/>
        <end position="100"/>
    </location>
</feature>
<evidence type="ECO:0000256" key="2">
    <source>
        <dbReference type="ARBA" id="ARBA00010065"/>
    </source>
</evidence>
<evidence type="ECO:0000313" key="13">
    <source>
        <dbReference type="Proteomes" id="UP000464378"/>
    </source>
</evidence>
<dbReference type="InParanoid" id="A0A6C2YI58"/>
<dbReference type="EMBL" id="LR586016">
    <property type="protein sequence ID" value="VIP01096.1"/>
    <property type="molecule type" value="Genomic_DNA"/>
</dbReference>
<dbReference type="Pfam" id="PF00795">
    <property type="entry name" value="CN_hydrolase"/>
    <property type="match status" value="1"/>
</dbReference>
<evidence type="ECO:0000259" key="11">
    <source>
        <dbReference type="PROSITE" id="PS50263"/>
    </source>
</evidence>
<dbReference type="EMBL" id="LR593887">
    <property type="protein sequence ID" value="VTR97617.1"/>
    <property type="molecule type" value="Genomic_DNA"/>
</dbReference>
<dbReference type="InterPro" id="IPR004563">
    <property type="entry name" value="Apolipo_AcylTrfase"/>
</dbReference>
<feature type="transmembrane region" description="Helical" evidence="9">
    <location>
        <begin position="50"/>
        <end position="68"/>
    </location>
</feature>
<dbReference type="AlphaFoldDB" id="A0A6C2YI58"/>
<keyword evidence="7 9" id="KW-0472">Membrane</keyword>
<comment type="pathway">
    <text evidence="9">Protein modification; lipoprotein biosynthesis (N-acyl transfer).</text>
</comment>
<dbReference type="Gene3D" id="3.60.110.10">
    <property type="entry name" value="Carbon-nitrogen hydrolase"/>
    <property type="match status" value="1"/>
</dbReference>
<proteinExistence type="inferred from homology"/>
<evidence type="ECO:0000256" key="10">
    <source>
        <dbReference type="SAM" id="MobiDB-lite"/>
    </source>
</evidence>
<dbReference type="InterPro" id="IPR045378">
    <property type="entry name" value="LNT_N"/>
</dbReference>
<evidence type="ECO:0000256" key="4">
    <source>
        <dbReference type="ARBA" id="ARBA00022679"/>
    </source>
</evidence>
<comment type="subcellular location">
    <subcellularLocation>
        <location evidence="1 9">Cell membrane</location>
        <topology evidence="1 9">Multi-pass membrane protein</topology>
    </subcellularLocation>
</comment>
<comment type="similarity">
    <text evidence="2 9">Belongs to the CN hydrolase family. Apolipoprotein N-acyltransferase subfamily.</text>
</comment>
<name>A0A6C2YI58_9BACT</name>
<dbReference type="Proteomes" id="UP000464378">
    <property type="component" value="Chromosome"/>
</dbReference>
<evidence type="ECO:0000313" key="12">
    <source>
        <dbReference type="EMBL" id="VIP01096.1"/>
    </source>
</evidence>
<sequence length="584" mass="65221">MSSRVLLPACLSAGLLVVSFFPLNWGVFGWIALVPWLMLVPAVSPRRRSWNIYLAGWLGSLLFLVPALQWLRVAHPMMHFTWAGLSLYCSLYFVLSLWLMRRFVARGVPLPVVVPIVWLATEFLRGSIGGGFAWYTLGQTQHDFLPIIQIADVVGMWGVSGLVAAVNGLIAAWLLQSDRVRRWLRIPETPRTPTPFTAPATLRRATIAIVGCWLATFGYGLMQLNHPEFPMGPRVALIQGNLEQGVRIARNANDPDAARNAIREMSNHHVELANQAASAPNPPDVIIWPETSYPLPWVRLPRERPADVAEDLWDDLSYTRNYVRERFIEMGKGWGTHALIGLNGKTLSPTDPKKTLRYNTALLINPEGEPTAYYHKMHRVPFGEYIPFKDSLPFLKWFSPYDYDYGIEAGTEWTQFELPSKGQIYRFGVVICYEDSDPTLARQYNSRVPVDFLVNISNDGWFKGSEEHEQHLAVARFRAVETRRALVRAVNMGVSAVIDGDGRIVALPGDSWATSKAIPAALVADVPIDDRVSFYGQFGDWLPLLCLTAVLAALLLVRDQPQWPGENRPTAATPPSAAKSGVTG</sequence>
<gene>
    <name evidence="9" type="primary">lnt</name>
    <name evidence="12" type="ORF">GMBLW1_28640</name>
</gene>
<dbReference type="RefSeq" id="WP_162656340.1">
    <property type="nucleotide sequence ID" value="NZ_LR593887.1"/>
</dbReference>
<accession>A0A6C2YI58</accession>
<keyword evidence="6 9" id="KW-1133">Transmembrane helix</keyword>
<feature type="domain" description="CN hydrolase" evidence="11">
    <location>
        <begin position="246"/>
        <end position="528"/>
    </location>
</feature>
<evidence type="ECO:0000256" key="8">
    <source>
        <dbReference type="ARBA" id="ARBA00023315"/>
    </source>
</evidence>
<dbReference type="GO" id="GO:0016787">
    <property type="term" value="F:hydrolase activity"/>
    <property type="evidence" value="ECO:0007669"/>
    <property type="project" value="UniProtKB-KW"/>
</dbReference>
<evidence type="ECO:0000256" key="9">
    <source>
        <dbReference type="HAMAP-Rule" id="MF_01148"/>
    </source>
</evidence>
<evidence type="ECO:0000256" key="7">
    <source>
        <dbReference type="ARBA" id="ARBA00023136"/>
    </source>
</evidence>
<dbReference type="GO" id="GO:0016410">
    <property type="term" value="F:N-acyltransferase activity"/>
    <property type="evidence" value="ECO:0007669"/>
    <property type="project" value="UniProtKB-UniRule"/>
</dbReference>
<dbReference type="InterPro" id="IPR003010">
    <property type="entry name" value="C-N_Hydrolase"/>
</dbReference>
<dbReference type="PROSITE" id="PS50263">
    <property type="entry name" value="CN_HYDROLASE"/>
    <property type="match status" value="1"/>
</dbReference>
<keyword evidence="4 9" id="KW-0808">Transferase</keyword>
<protein>
    <recommendedName>
        <fullName evidence="9">Apolipoprotein N-acyltransferase</fullName>
        <shortName evidence="9">ALP N-acyltransferase</shortName>
        <ecNumber evidence="9">2.3.1.269</ecNumber>
    </recommendedName>
</protein>
<keyword evidence="13" id="KW-1185">Reference proteome</keyword>
<feature type="region of interest" description="Disordered" evidence="10">
    <location>
        <begin position="563"/>
        <end position="584"/>
    </location>
</feature>
<dbReference type="PANTHER" id="PTHR38686:SF1">
    <property type="entry name" value="APOLIPOPROTEIN N-ACYLTRANSFERASE"/>
    <property type="match status" value="1"/>
</dbReference>
<evidence type="ECO:0000256" key="3">
    <source>
        <dbReference type="ARBA" id="ARBA00022475"/>
    </source>
</evidence>
<dbReference type="PANTHER" id="PTHR38686">
    <property type="entry name" value="APOLIPOPROTEIN N-ACYLTRANSFERASE"/>
    <property type="match status" value="1"/>
</dbReference>
<comment type="function">
    <text evidence="9">Catalyzes the phospholipid dependent N-acylation of the N-terminal cysteine of apolipoprotein, the last step in lipoprotein maturation.</text>
</comment>
<dbReference type="CDD" id="cd07571">
    <property type="entry name" value="ALP_N-acyl_transferase"/>
    <property type="match status" value="1"/>
</dbReference>
<comment type="catalytic activity">
    <reaction evidence="9">
        <text>N-terminal S-1,2-diacyl-sn-glyceryl-L-cysteinyl-[lipoprotein] + a glycerophospholipid = N-acyl-S-1,2-diacyl-sn-glyceryl-L-cysteinyl-[lipoprotein] + a 2-acyl-sn-glycero-3-phospholipid + H(+)</text>
        <dbReference type="Rhea" id="RHEA:48228"/>
        <dbReference type="Rhea" id="RHEA-COMP:14681"/>
        <dbReference type="Rhea" id="RHEA-COMP:14684"/>
        <dbReference type="ChEBI" id="CHEBI:15378"/>
        <dbReference type="ChEBI" id="CHEBI:136912"/>
        <dbReference type="ChEBI" id="CHEBI:140656"/>
        <dbReference type="ChEBI" id="CHEBI:140657"/>
        <dbReference type="ChEBI" id="CHEBI:140660"/>
        <dbReference type="EC" id="2.3.1.269"/>
    </reaction>
</comment>
<keyword evidence="3 9" id="KW-1003">Cell membrane</keyword>
<dbReference type="UniPathway" id="UPA00666"/>
<feature type="transmembrane region" description="Helical" evidence="9">
    <location>
        <begin position="205"/>
        <end position="222"/>
    </location>
</feature>
<evidence type="ECO:0000256" key="1">
    <source>
        <dbReference type="ARBA" id="ARBA00004651"/>
    </source>
</evidence>
<feature type="compositionally biased region" description="Low complexity" evidence="10">
    <location>
        <begin position="569"/>
        <end position="578"/>
    </location>
</feature>
<keyword evidence="12" id="KW-0378">Hydrolase</keyword>
<keyword evidence="5 9" id="KW-0812">Transmembrane</keyword>
<dbReference type="Pfam" id="PF20154">
    <property type="entry name" value="LNT_N"/>
    <property type="match status" value="1"/>
</dbReference>
<dbReference type="EC" id="2.3.1.269" evidence="9"/>
<evidence type="ECO:0000256" key="5">
    <source>
        <dbReference type="ARBA" id="ARBA00022692"/>
    </source>
</evidence>
<dbReference type="KEGG" id="tim:GMBLW1_28640"/>
<dbReference type="FunCoup" id="A0A6C2YI58">
    <property type="interactions" value="221"/>
</dbReference>
<feature type="transmembrane region" description="Helical" evidence="9">
    <location>
        <begin position="112"/>
        <end position="135"/>
    </location>
</feature>
<reference evidence="12" key="1">
    <citation type="submission" date="2019-04" db="EMBL/GenBank/DDBJ databases">
        <authorList>
            <consortium name="Science for Life Laboratories"/>
        </authorList>
    </citation>
    <scope>NUCLEOTIDE SEQUENCE</scope>
    <source>
        <strain evidence="12">MBLW1</strain>
    </source>
</reference>
<organism evidence="12">
    <name type="scientific">Tuwongella immobilis</name>
    <dbReference type="NCBI Taxonomy" id="692036"/>
    <lineage>
        <taxon>Bacteria</taxon>
        <taxon>Pseudomonadati</taxon>
        <taxon>Planctomycetota</taxon>
        <taxon>Planctomycetia</taxon>
        <taxon>Gemmatales</taxon>
        <taxon>Gemmataceae</taxon>
        <taxon>Tuwongella</taxon>
    </lineage>
</organism>
<dbReference type="HAMAP" id="MF_01148">
    <property type="entry name" value="Lnt"/>
    <property type="match status" value="1"/>
</dbReference>
<dbReference type="SUPFAM" id="SSF56317">
    <property type="entry name" value="Carbon-nitrogen hydrolase"/>
    <property type="match status" value="1"/>
</dbReference>
<dbReference type="InterPro" id="IPR036526">
    <property type="entry name" value="C-N_Hydrolase_sf"/>
</dbReference>
<dbReference type="NCBIfam" id="TIGR00546">
    <property type="entry name" value="lnt"/>
    <property type="match status" value="1"/>
</dbReference>
<evidence type="ECO:0000256" key="6">
    <source>
        <dbReference type="ARBA" id="ARBA00022989"/>
    </source>
</evidence>